<dbReference type="RefSeq" id="WP_129452485.1">
    <property type="nucleotide sequence ID" value="NZ_CP034940.1"/>
</dbReference>
<reference evidence="3" key="1">
    <citation type="submission" date="2019-01" db="EMBL/GenBank/DDBJ databases">
        <title>Complete genome of Halorubrum ezzemoulense strain FB21.</title>
        <authorList>
            <person name="Feng Y."/>
            <person name="Louyakis A.S."/>
            <person name="Papke R.T."/>
            <person name="Gogarten J.P."/>
        </authorList>
    </citation>
    <scope>NUCLEOTIDE SEQUENCE [LARGE SCALE GENOMIC DNA]</scope>
    <source>
        <strain evidence="3">Fb21</strain>
    </source>
</reference>
<accession>A0A481RIJ6</accession>
<dbReference type="Pfam" id="PF00884">
    <property type="entry name" value="Sulfatase"/>
    <property type="match status" value="1"/>
</dbReference>
<evidence type="ECO:0000259" key="1">
    <source>
        <dbReference type="Pfam" id="PF00884"/>
    </source>
</evidence>
<proteinExistence type="predicted"/>
<dbReference type="InterPro" id="IPR017850">
    <property type="entry name" value="Alkaline_phosphatase_core_sf"/>
</dbReference>
<dbReference type="Proteomes" id="UP000293073">
    <property type="component" value="Chromosome"/>
</dbReference>
<dbReference type="SUPFAM" id="SSF53649">
    <property type="entry name" value="Alkaline phosphatase-like"/>
    <property type="match status" value="1"/>
</dbReference>
<protein>
    <submittedName>
        <fullName evidence="2">PglZ domain-containing protein</fullName>
    </submittedName>
</protein>
<evidence type="ECO:0000313" key="2">
    <source>
        <dbReference type="EMBL" id="QAY21074.1"/>
    </source>
</evidence>
<dbReference type="Gene3D" id="3.40.720.10">
    <property type="entry name" value="Alkaline Phosphatase, subunit A"/>
    <property type="match status" value="1"/>
</dbReference>
<organism evidence="2 3">
    <name type="scientific">Halorubrum ezzemoulense</name>
    <name type="common">Halorubrum chaoviator</name>
    <dbReference type="NCBI Taxonomy" id="337243"/>
    <lineage>
        <taxon>Archaea</taxon>
        <taxon>Methanobacteriati</taxon>
        <taxon>Methanobacteriota</taxon>
        <taxon>Stenosarchaea group</taxon>
        <taxon>Halobacteria</taxon>
        <taxon>Halobacteriales</taxon>
        <taxon>Haloferacaceae</taxon>
        <taxon>Halorubrum</taxon>
    </lineage>
</organism>
<gene>
    <name evidence="2" type="ORF">EO776_14165</name>
</gene>
<feature type="domain" description="Sulfatase N-terminal" evidence="1">
    <location>
        <begin position="71"/>
        <end position="250"/>
    </location>
</feature>
<evidence type="ECO:0000313" key="3">
    <source>
        <dbReference type="Proteomes" id="UP000293073"/>
    </source>
</evidence>
<dbReference type="KEGG" id="hezz:EO776_14165"/>
<name>A0A481RIJ6_HALEZ</name>
<sequence>MLDACRVDVLRAVSDEYDLIEDVEAKWSVGSTSKEWLLKTFTEKYLDQIQNTTYISGNGFTRWLKEDPVDYMSFTVTQDTYIRSNKKFNKLLRRDLVDANDFHHLEELWQLSENNEFGAAPFAEDLTNHAIKAGRERNQERLIVHYMQPHAPYLYHALNEGKMRDYEKTPFWAIRDGVSKDKVWDSYLDNLRYVLDSVELLLQNLDAEKVVITADHGELFSFGIGHAAGFPHPQLKKVPWVVTSATDNKTHSVNIAEKEPADDPDLDEHLQALGYK</sequence>
<dbReference type="AlphaFoldDB" id="A0A481RIJ6"/>
<dbReference type="EMBL" id="CP034940">
    <property type="protein sequence ID" value="QAY21074.1"/>
    <property type="molecule type" value="Genomic_DNA"/>
</dbReference>
<dbReference type="GeneID" id="301360985"/>
<dbReference type="InterPro" id="IPR000917">
    <property type="entry name" value="Sulfatase_N"/>
</dbReference>